<evidence type="ECO:0000256" key="11">
    <source>
        <dbReference type="ARBA" id="ARBA00024535"/>
    </source>
</evidence>
<dbReference type="GO" id="GO:0046872">
    <property type="term" value="F:metal ion binding"/>
    <property type="evidence" value="ECO:0007669"/>
    <property type="project" value="UniProtKB-KW"/>
</dbReference>
<accession>A0AAU9EIW5</accession>
<feature type="binding site" evidence="12">
    <location>
        <position position="79"/>
    </location>
    <ligand>
        <name>Zn(2+)</name>
        <dbReference type="ChEBI" id="CHEBI:29105"/>
    </ligand>
</feature>
<keyword evidence="5 12" id="KW-0444">Lipid biosynthesis</keyword>
<evidence type="ECO:0000256" key="12">
    <source>
        <dbReference type="HAMAP-Rule" id="MF_00388"/>
    </source>
</evidence>
<name>A0AAU9EIW5_9BACT</name>
<sequence length="308" mass="34060">MNRHQRTLMRPVSCTGIGLHSGRTVNLCLRPAESDTGVMFKRSDLPASPLIPADVNHVVSTDLSTTVGMDGVTISTVEHLLSALSGLGVDNVLVEVDAPEIPIMDGSAAPFVFLMRGAGFTSQGRPRQYYRVKREVEVSENGKHIKVAPSKKLKVDFTIEFDHPLIHRQKMGFVLDEKAYDKDISRARTFGFLRDMRYLHENGLALGGSLDNAVVLDNYQVLNEDGLRFPDEFVRHKVLDFIGDLGMVGRPIVGAFTAHKSGHALNNKLFRKFLADPTAWELVTPGPEDIPQYVEEPLPLFDRVAATA</sequence>
<feature type="binding site" evidence="12">
    <location>
        <position position="236"/>
    </location>
    <ligand>
        <name>Zn(2+)</name>
        <dbReference type="ChEBI" id="CHEBI:29105"/>
    </ligand>
</feature>
<dbReference type="SUPFAM" id="SSF54211">
    <property type="entry name" value="Ribosomal protein S5 domain 2-like"/>
    <property type="match status" value="2"/>
</dbReference>
<dbReference type="GO" id="GO:0009245">
    <property type="term" value="P:lipid A biosynthetic process"/>
    <property type="evidence" value="ECO:0007669"/>
    <property type="project" value="UniProtKB-UniRule"/>
</dbReference>
<dbReference type="EC" id="3.5.1.108" evidence="4 12"/>
<organism evidence="13 14">
    <name type="scientific">Desulfoferula mesophila</name>
    <dbReference type="NCBI Taxonomy" id="3058419"/>
    <lineage>
        <taxon>Bacteria</taxon>
        <taxon>Pseudomonadati</taxon>
        <taxon>Thermodesulfobacteriota</taxon>
        <taxon>Desulfarculia</taxon>
        <taxon>Desulfarculales</taxon>
        <taxon>Desulfarculaceae</taxon>
        <taxon>Desulfoferula</taxon>
    </lineage>
</organism>
<evidence type="ECO:0000256" key="9">
    <source>
        <dbReference type="ARBA" id="ARBA00022833"/>
    </source>
</evidence>
<dbReference type="GO" id="GO:0103117">
    <property type="term" value="F:UDP-3-O-acyl-N-acetylglucosamine deacetylase activity"/>
    <property type="evidence" value="ECO:0007669"/>
    <property type="project" value="UniProtKB-UniRule"/>
</dbReference>
<evidence type="ECO:0000256" key="7">
    <source>
        <dbReference type="ARBA" id="ARBA00022723"/>
    </source>
</evidence>
<dbReference type="InterPro" id="IPR004463">
    <property type="entry name" value="UDP-acyl_GlcNac_deAcase"/>
</dbReference>
<gene>
    <name evidence="12 13" type="primary">lpxC</name>
    <name evidence="13" type="ORF">FAK_41220</name>
</gene>
<comment type="similarity">
    <text evidence="12">Belongs to the LpxC family.</text>
</comment>
<keyword evidence="10 12" id="KW-0443">Lipid metabolism</keyword>
<evidence type="ECO:0000313" key="14">
    <source>
        <dbReference type="Proteomes" id="UP001366166"/>
    </source>
</evidence>
<dbReference type="KEGG" id="dmp:FAK_41220"/>
<dbReference type="EMBL" id="AP028679">
    <property type="protein sequence ID" value="BEQ17056.1"/>
    <property type="molecule type" value="Genomic_DNA"/>
</dbReference>
<evidence type="ECO:0000256" key="1">
    <source>
        <dbReference type="ARBA" id="ARBA00001947"/>
    </source>
</evidence>
<evidence type="ECO:0000256" key="4">
    <source>
        <dbReference type="ARBA" id="ARBA00012745"/>
    </source>
</evidence>
<keyword evidence="8 12" id="KW-0378">Hydrolase</keyword>
<evidence type="ECO:0000256" key="6">
    <source>
        <dbReference type="ARBA" id="ARBA00022556"/>
    </source>
</evidence>
<keyword evidence="7 12" id="KW-0479">Metal-binding</keyword>
<dbReference type="InterPro" id="IPR015870">
    <property type="entry name" value="UDP-acyl_N-AcGlcN_deAcase_N"/>
</dbReference>
<comment type="cofactor">
    <cofactor evidence="1 12">
        <name>Zn(2+)</name>
        <dbReference type="ChEBI" id="CHEBI:29105"/>
    </cofactor>
</comment>
<evidence type="ECO:0000313" key="13">
    <source>
        <dbReference type="EMBL" id="BEQ17056.1"/>
    </source>
</evidence>
<keyword evidence="9 12" id="KW-0862">Zinc</keyword>
<dbReference type="GO" id="GO:0016020">
    <property type="term" value="C:membrane"/>
    <property type="evidence" value="ECO:0007669"/>
    <property type="project" value="GOC"/>
</dbReference>
<feature type="binding site" evidence="12">
    <location>
        <position position="240"/>
    </location>
    <ligand>
        <name>Zn(2+)</name>
        <dbReference type="ChEBI" id="CHEBI:29105"/>
    </ligand>
</feature>
<evidence type="ECO:0000256" key="2">
    <source>
        <dbReference type="ARBA" id="ARBA00002923"/>
    </source>
</evidence>
<reference evidence="14" key="1">
    <citation type="journal article" date="2023" name="Arch. Microbiol.">
        <title>Desulfoferula mesophilus gen. nov. sp. nov., a mesophilic sulfate-reducing bacterium isolated from a brackish lake sediment.</title>
        <authorList>
            <person name="Watanabe T."/>
            <person name="Yabe T."/>
            <person name="Tsuji J.M."/>
            <person name="Fukui M."/>
        </authorList>
    </citation>
    <scope>NUCLEOTIDE SEQUENCE [LARGE SCALE GENOMIC DNA]</scope>
    <source>
        <strain evidence="14">12FAK</strain>
    </source>
</reference>
<dbReference type="PANTHER" id="PTHR33694">
    <property type="entry name" value="UDP-3-O-ACYL-N-ACETYLGLUCOSAMINE DEACETYLASE 1, MITOCHONDRIAL-RELATED"/>
    <property type="match status" value="1"/>
</dbReference>
<dbReference type="HAMAP" id="MF_00388">
    <property type="entry name" value="LpxC"/>
    <property type="match status" value="1"/>
</dbReference>
<dbReference type="InterPro" id="IPR020568">
    <property type="entry name" value="Ribosomal_Su5_D2-typ_SF"/>
</dbReference>
<keyword evidence="14" id="KW-1185">Reference proteome</keyword>
<dbReference type="Proteomes" id="UP001366166">
    <property type="component" value="Chromosome"/>
</dbReference>
<comment type="pathway">
    <text evidence="3 12">Glycolipid biosynthesis; lipid IV(A) biosynthesis; lipid IV(A) from (3R)-3-hydroxytetradecanoyl-[acyl-carrier-protein] and UDP-N-acetyl-alpha-D-glucosamine: step 2/6.</text>
</comment>
<comment type="function">
    <text evidence="2 12">Catalyzes the hydrolysis of UDP-3-O-myristoyl-N-acetylglucosamine to form UDP-3-O-myristoylglucosamine and acetate, the committed step in lipid A biosynthesis.</text>
</comment>
<evidence type="ECO:0000256" key="5">
    <source>
        <dbReference type="ARBA" id="ARBA00022516"/>
    </source>
</evidence>
<dbReference type="RefSeq" id="WP_338603766.1">
    <property type="nucleotide sequence ID" value="NZ_AP028679.1"/>
</dbReference>
<dbReference type="Pfam" id="PF03331">
    <property type="entry name" value="LpxC"/>
    <property type="match status" value="1"/>
</dbReference>
<evidence type="ECO:0000256" key="10">
    <source>
        <dbReference type="ARBA" id="ARBA00023098"/>
    </source>
</evidence>
<comment type="catalytic activity">
    <reaction evidence="11 12">
        <text>a UDP-3-O-[(3R)-3-hydroxyacyl]-N-acetyl-alpha-D-glucosamine + H2O = a UDP-3-O-[(3R)-3-hydroxyacyl]-alpha-D-glucosamine + acetate</text>
        <dbReference type="Rhea" id="RHEA:67816"/>
        <dbReference type="ChEBI" id="CHEBI:15377"/>
        <dbReference type="ChEBI" id="CHEBI:30089"/>
        <dbReference type="ChEBI" id="CHEBI:137740"/>
        <dbReference type="ChEBI" id="CHEBI:173225"/>
        <dbReference type="EC" id="3.5.1.108"/>
    </reaction>
</comment>
<keyword evidence="6 12" id="KW-0441">Lipid A biosynthesis</keyword>
<dbReference type="PANTHER" id="PTHR33694:SF1">
    <property type="entry name" value="UDP-3-O-ACYL-N-ACETYLGLUCOSAMINE DEACETYLASE 1, MITOCHONDRIAL-RELATED"/>
    <property type="match status" value="1"/>
</dbReference>
<dbReference type="AlphaFoldDB" id="A0AAU9EIW5"/>
<dbReference type="Gene3D" id="3.30.230.20">
    <property type="entry name" value="lpxc deacetylase, domain 1"/>
    <property type="match status" value="1"/>
</dbReference>
<feature type="active site" description="Proton donor" evidence="12">
    <location>
        <position position="263"/>
    </location>
</feature>
<dbReference type="Gene3D" id="3.30.1700.10">
    <property type="entry name" value="lpxc deacetylase, domain 2"/>
    <property type="match status" value="1"/>
</dbReference>
<proteinExistence type="inferred from homology"/>
<protein>
    <recommendedName>
        <fullName evidence="4 12">UDP-3-O-acyl-N-acetylglucosamine deacetylase</fullName>
        <shortName evidence="12">UDP-3-O-acyl-GlcNAc deacetylase</shortName>
        <ecNumber evidence="4 12">3.5.1.108</ecNumber>
    </recommendedName>
    <alternativeName>
        <fullName evidence="12">UDP-3-O-[R-3-hydroxymyristoyl]-N-acetylglucosamine deacetylase</fullName>
    </alternativeName>
</protein>
<dbReference type="NCBIfam" id="TIGR00325">
    <property type="entry name" value="lpxC"/>
    <property type="match status" value="1"/>
</dbReference>
<evidence type="ECO:0000256" key="3">
    <source>
        <dbReference type="ARBA" id="ARBA00005002"/>
    </source>
</evidence>
<dbReference type="InterPro" id="IPR011334">
    <property type="entry name" value="UDP-acyl_GlcNac_deAcase_C"/>
</dbReference>
<evidence type="ECO:0000256" key="8">
    <source>
        <dbReference type="ARBA" id="ARBA00022801"/>
    </source>
</evidence>